<protein>
    <submittedName>
        <fullName evidence="2">Uncharacterized protein</fullName>
    </submittedName>
</protein>
<evidence type="ECO:0000313" key="2">
    <source>
        <dbReference type="EMBL" id="KAK8572158.1"/>
    </source>
</evidence>
<feature type="signal peptide" evidence="1">
    <location>
        <begin position="1"/>
        <end position="32"/>
    </location>
</feature>
<dbReference type="Proteomes" id="UP001472677">
    <property type="component" value="Unassembled WGS sequence"/>
</dbReference>
<comment type="caution">
    <text evidence="2">The sequence shown here is derived from an EMBL/GenBank/DDBJ whole genome shotgun (WGS) entry which is preliminary data.</text>
</comment>
<keyword evidence="3" id="KW-1185">Reference proteome</keyword>
<dbReference type="EMBL" id="JBBPBM010000008">
    <property type="protein sequence ID" value="KAK8572158.1"/>
    <property type="molecule type" value="Genomic_DNA"/>
</dbReference>
<evidence type="ECO:0000313" key="3">
    <source>
        <dbReference type="Proteomes" id="UP001472677"/>
    </source>
</evidence>
<feature type="chain" id="PRO_5045751840" evidence="1">
    <location>
        <begin position="33"/>
        <end position="115"/>
    </location>
</feature>
<keyword evidence="1" id="KW-0732">Signal</keyword>
<proteinExistence type="predicted"/>
<reference evidence="2 3" key="1">
    <citation type="journal article" date="2024" name="G3 (Bethesda)">
        <title>Genome assembly of Hibiscus sabdariffa L. provides insights into metabolisms of medicinal natural products.</title>
        <authorList>
            <person name="Kim T."/>
        </authorList>
    </citation>
    <scope>NUCLEOTIDE SEQUENCE [LARGE SCALE GENOMIC DNA]</scope>
    <source>
        <strain evidence="2">TK-2024</strain>
        <tissue evidence="2">Old leaves</tissue>
    </source>
</reference>
<evidence type="ECO:0000256" key="1">
    <source>
        <dbReference type="SAM" id="SignalP"/>
    </source>
</evidence>
<organism evidence="2 3">
    <name type="scientific">Hibiscus sabdariffa</name>
    <name type="common">roselle</name>
    <dbReference type="NCBI Taxonomy" id="183260"/>
    <lineage>
        <taxon>Eukaryota</taxon>
        <taxon>Viridiplantae</taxon>
        <taxon>Streptophyta</taxon>
        <taxon>Embryophyta</taxon>
        <taxon>Tracheophyta</taxon>
        <taxon>Spermatophyta</taxon>
        <taxon>Magnoliopsida</taxon>
        <taxon>eudicotyledons</taxon>
        <taxon>Gunneridae</taxon>
        <taxon>Pentapetalae</taxon>
        <taxon>rosids</taxon>
        <taxon>malvids</taxon>
        <taxon>Malvales</taxon>
        <taxon>Malvaceae</taxon>
        <taxon>Malvoideae</taxon>
        <taxon>Hibiscus</taxon>
    </lineage>
</organism>
<name>A0ABR2F581_9ROSI</name>
<gene>
    <name evidence="2" type="ORF">V6N12_028219</name>
</gene>
<accession>A0ABR2F581</accession>
<sequence length="115" mass="11810">MAASITKTSALFLASLLCLVLLSEVGMLMAQAAPAPAPAPAPGAASHGSRRCATKHVWHAATGVPITVCRLGLQLPGIPAAATPRSRPITSTSALRLAYFLLVFLPETGRLLVGK</sequence>